<dbReference type="SUPFAM" id="SSF47986">
    <property type="entry name" value="DEATH domain"/>
    <property type="match status" value="1"/>
</dbReference>
<dbReference type="Gene3D" id="1.10.533.10">
    <property type="entry name" value="Death Domain, Fas"/>
    <property type="match status" value="1"/>
</dbReference>
<dbReference type="Proteomes" id="UP000678393">
    <property type="component" value="Unassembled WGS sequence"/>
</dbReference>
<protein>
    <recommendedName>
        <fullName evidence="1">Death domain-containing protein</fullName>
    </recommendedName>
</protein>
<dbReference type="EMBL" id="CAJHNH020003380">
    <property type="protein sequence ID" value="CAG5129173.1"/>
    <property type="molecule type" value="Genomic_DNA"/>
</dbReference>
<evidence type="ECO:0000313" key="3">
    <source>
        <dbReference type="Proteomes" id="UP000678393"/>
    </source>
</evidence>
<organism evidence="2 3">
    <name type="scientific">Candidula unifasciata</name>
    <dbReference type="NCBI Taxonomy" id="100452"/>
    <lineage>
        <taxon>Eukaryota</taxon>
        <taxon>Metazoa</taxon>
        <taxon>Spiralia</taxon>
        <taxon>Lophotrochozoa</taxon>
        <taxon>Mollusca</taxon>
        <taxon>Gastropoda</taxon>
        <taxon>Heterobranchia</taxon>
        <taxon>Euthyneura</taxon>
        <taxon>Panpulmonata</taxon>
        <taxon>Eupulmonata</taxon>
        <taxon>Stylommatophora</taxon>
        <taxon>Helicina</taxon>
        <taxon>Helicoidea</taxon>
        <taxon>Geomitridae</taxon>
        <taxon>Candidula</taxon>
    </lineage>
</organism>
<dbReference type="Pfam" id="PF00531">
    <property type="entry name" value="Death"/>
    <property type="match status" value="1"/>
</dbReference>
<comment type="caution">
    <text evidence="2">The sequence shown here is derived from an EMBL/GenBank/DDBJ whole genome shotgun (WGS) entry which is preliminary data.</text>
</comment>
<sequence length="151" mass="16162">ILRILRGEAGTESGVCFNGNINGSDELSSRMTHMSLDKQSPTSQTYSINDSLSDGVQHVAEPADLSCVSSKTRIELSRLLDPALPGKDVLALAEKLGYSDLAGTLDTIRSGDTSPTTFLLEYFETDEGSISKLRDALLAIGRRDLAAMISP</sequence>
<evidence type="ECO:0000259" key="1">
    <source>
        <dbReference type="Pfam" id="PF00531"/>
    </source>
</evidence>
<dbReference type="InterPro" id="IPR011029">
    <property type="entry name" value="DEATH-like_dom_sf"/>
</dbReference>
<reference evidence="2" key="1">
    <citation type="submission" date="2021-04" db="EMBL/GenBank/DDBJ databases">
        <authorList>
            <consortium name="Molecular Ecology Group"/>
        </authorList>
    </citation>
    <scope>NUCLEOTIDE SEQUENCE</scope>
</reference>
<accession>A0A8S3ZIA2</accession>
<keyword evidence="3" id="KW-1185">Reference proteome</keyword>
<feature type="domain" description="Death" evidence="1">
    <location>
        <begin position="75"/>
        <end position="149"/>
    </location>
</feature>
<proteinExistence type="predicted"/>
<evidence type="ECO:0000313" key="2">
    <source>
        <dbReference type="EMBL" id="CAG5129173.1"/>
    </source>
</evidence>
<name>A0A8S3ZIA2_9EUPU</name>
<dbReference type="GO" id="GO:0007165">
    <property type="term" value="P:signal transduction"/>
    <property type="evidence" value="ECO:0007669"/>
    <property type="project" value="InterPro"/>
</dbReference>
<gene>
    <name evidence="2" type="ORF">CUNI_LOCUS14731</name>
</gene>
<feature type="non-terminal residue" evidence="2">
    <location>
        <position position="151"/>
    </location>
</feature>
<dbReference type="AlphaFoldDB" id="A0A8S3ZIA2"/>
<dbReference type="InterPro" id="IPR000488">
    <property type="entry name" value="Death_dom"/>
</dbReference>